<dbReference type="Gene3D" id="2.40.420.20">
    <property type="match status" value="1"/>
</dbReference>
<comment type="similarity">
    <text evidence="1">Belongs to the membrane fusion protein (MFP) (TC 8.A.1) family.</text>
</comment>
<dbReference type="InterPro" id="IPR006143">
    <property type="entry name" value="RND_pump_MFP"/>
</dbReference>
<feature type="domain" description="CzcB-like barrel-sandwich hybrid" evidence="3">
    <location>
        <begin position="60"/>
        <end position="201"/>
    </location>
</feature>
<dbReference type="InterPro" id="IPR058637">
    <property type="entry name" value="YknX-like_C"/>
</dbReference>
<evidence type="ECO:0000259" key="2">
    <source>
        <dbReference type="Pfam" id="PF25954"/>
    </source>
</evidence>
<dbReference type="Pfam" id="PF25989">
    <property type="entry name" value="YknX_C"/>
    <property type="match status" value="1"/>
</dbReference>
<dbReference type="Gene3D" id="1.10.287.470">
    <property type="entry name" value="Helix hairpin bin"/>
    <property type="match status" value="1"/>
</dbReference>
<dbReference type="HOGENOM" id="CLU_018816_1_2_10"/>
<dbReference type="GO" id="GO:0015562">
    <property type="term" value="F:efflux transmembrane transporter activity"/>
    <property type="evidence" value="ECO:0007669"/>
    <property type="project" value="TreeGrafter"/>
</dbReference>
<evidence type="ECO:0000259" key="3">
    <source>
        <dbReference type="Pfam" id="PF25973"/>
    </source>
</evidence>
<dbReference type="Gene3D" id="2.40.50.100">
    <property type="match status" value="1"/>
</dbReference>
<dbReference type="PANTHER" id="PTHR30469:SF33">
    <property type="entry name" value="SLR1207 PROTEIN"/>
    <property type="match status" value="1"/>
</dbReference>
<dbReference type="EMBL" id="CP001110">
    <property type="protein sequence ID" value="ACF42813.1"/>
    <property type="molecule type" value="Genomic_DNA"/>
</dbReference>
<feature type="domain" description="CusB-like beta-barrel" evidence="2">
    <location>
        <begin position="207"/>
        <end position="278"/>
    </location>
</feature>
<dbReference type="Proteomes" id="UP000002724">
    <property type="component" value="Chromosome"/>
</dbReference>
<dbReference type="InterPro" id="IPR058792">
    <property type="entry name" value="Beta-barrel_RND_2"/>
</dbReference>
<dbReference type="SUPFAM" id="SSF111369">
    <property type="entry name" value="HlyD-like secretion proteins"/>
    <property type="match status" value="1"/>
</dbReference>
<dbReference type="eggNOG" id="COG0845">
    <property type="taxonomic scope" value="Bacteria"/>
</dbReference>
<dbReference type="AlphaFoldDB" id="B4SCX9"/>
<dbReference type="OrthoDB" id="9784685at2"/>
<gene>
    <name evidence="5" type="ordered locus">Ppha_0487</name>
</gene>
<name>B4SCX9_PELPB</name>
<dbReference type="Gene3D" id="2.40.30.170">
    <property type="match status" value="1"/>
</dbReference>
<dbReference type="PANTHER" id="PTHR30469">
    <property type="entry name" value="MULTIDRUG RESISTANCE PROTEIN MDTA"/>
    <property type="match status" value="1"/>
</dbReference>
<evidence type="ECO:0000259" key="4">
    <source>
        <dbReference type="Pfam" id="PF25989"/>
    </source>
</evidence>
<dbReference type="GO" id="GO:1990281">
    <property type="term" value="C:efflux pump complex"/>
    <property type="evidence" value="ECO:0007669"/>
    <property type="project" value="TreeGrafter"/>
</dbReference>
<feature type="domain" description="YknX-like C-terminal permuted SH3-like" evidence="4">
    <location>
        <begin position="291"/>
        <end position="353"/>
    </location>
</feature>
<reference evidence="5 6" key="1">
    <citation type="submission" date="2008-06" db="EMBL/GenBank/DDBJ databases">
        <title>Complete sequence of Pelodictyon phaeoclathratiforme BU-1.</title>
        <authorList>
            <consortium name="US DOE Joint Genome Institute"/>
            <person name="Lucas S."/>
            <person name="Copeland A."/>
            <person name="Lapidus A."/>
            <person name="Glavina del Rio T."/>
            <person name="Dalin E."/>
            <person name="Tice H."/>
            <person name="Bruce D."/>
            <person name="Goodwin L."/>
            <person name="Pitluck S."/>
            <person name="Schmutz J."/>
            <person name="Larimer F."/>
            <person name="Land M."/>
            <person name="Hauser L."/>
            <person name="Kyrpides N."/>
            <person name="Mikhailova N."/>
            <person name="Liu Z."/>
            <person name="Li T."/>
            <person name="Zhao F."/>
            <person name="Overmann J."/>
            <person name="Bryant D.A."/>
            <person name="Richardson P."/>
        </authorList>
    </citation>
    <scope>NUCLEOTIDE SEQUENCE [LARGE SCALE GENOMIC DNA]</scope>
    <source>
        <strain evidence="6">DSM 5477 / BU-1</strain>
    </source>
</reference>
<keyword evidence="6" id="KW-1185">Reference proteome</keyword>
<organism evidence="5 6">
    <name type="scientific">Pelodictyon phaeoclathratiforme (strain DSM 5477 / BU-1)</name>
    <dbReference type="NCBI Taxonomy" id="324925"/>
    <lineage>
        <taxon>Bacteria</taxon>
        <taxon>Pseudomonadati</taxon>
        <taxon>Chlorobiota</taxon>
        <taxon>Chlorobiia</taxon>
        <taxon>Chlorobiales</taxon>
        <taxon>Chlorobiaceae</taxon>
        <taxon>Chlorobium/Pelodictyon group</taxon>
        <taxon>Pelodictyon</taxon>
    </lineage>
</organism>
<protein>
    <submittedName>
        <fullName evidence="5">Efflux transporter, RND family, MFP subunit</fullName>
    </submittedName>
</protein>
<sequence precursor="true">MQSLQKFLPKYTIALALLFLATVIFLMTRGNTVDIEVDQVTNAELVQAIYATGFVEAEAVANLSAETSGTVRSVGALEGEHVTAGQKILQFSSPQPEFAVREAKAALAEQQAQTHDNKLRRTRKENLFREGAISRQELDEAEKMSIQGEELLRQKALQLQMREDDLKKLTVSAPFAGILTLQSVKEGDYVAANSLVARVVDPSAYVVTVEVDELDIPRIRFGQATTVAFDAWPDKRFKATVSRIVQQTDRVTKTSRIYLKLDHPATDIQAGMTATANIIYNIRPNALLVRKSSLFEENAQSTVWKIANGKLKKQPVRTGASDLTFVEILQGLKKGDKIALAPAKNLREGMEVNTISPRKN</sequence>
<proteinExistence type="inferred from homology"/>
<evidence type="ECO:0000256" key="1">
    <source>
        <dbReference type="ARBA" id="ARBA00009477"/>
    </source>
</evidence>
<dbReference type="STRING" id="324925.Ppha_0487"/>
<dbReference type="Pfam" id="PF25973">
    <property type="entry name" value="BSH_CzcB"/>
    <property type="match status" value="1"/>
</dbReference>
<dbReference type="InterPro" id="IPR058647">
    <property type="entry name" value="BSH_CzcB-like"/>
</dbReference>
<dbReference type="NCBIfam" id="TIGR01730">
    <property type="entry name" value="RND_mfp"/>
    <property type="match status" value="1"/>
</dbReference>
<dbReference type="KEGG" id="pph:Ppha_0487"/>
<accession>B4SCX9</accession>
<evidence type="ECO:0000313" key="6">
    <source>
        <dbReference type="Proteomes" id="UP000002724"/>
    </source>
</evidence>
<dbReference type="Pfam" id="PF25954">
    <property type="entry name" value="Beta-barrel_RND_2"/>
    <property type="match status" value="1"/>
</dbReference>
<evidence type="ECO:0000313" key="5">
    <source>
        <dbReference type="EMBL" id="ACF42813.1"/>
    </source>
</evidence>
<dbReference type="RefSeq" id="WP_012507308.1">
    <property type="nucleotide sequence ID" value="NC_011060.1"/>
</dbReference>